<dbReference type="GO" id="GO:0006355">
    <property type="term" value="P:regulation of DNA-templated transcription"/>
    <property type="evidence" value="ECO:0007669"/>
    <property type="project" value="InterPro"/>
</dbReference>
<feature type="domain" description="HTH merR-type" evidence="1">
    <location>
        <begin position="3"/>
        <end position="70"/>
    </location>
</feature>
<reference evidence="2 3" key="1">
    <citation type="submission" date="2016-10" db="EMBL/GenBank/DDBJ databases">
        <authorList>
            <person name="de Groot N.N."/>
        </authorList>
    </citation>
    <scope>NUCLEOTIDE SEQUENCE [LARGE SCALE GENOMIC DNA]</scope>
    <source>
        <strain evidence="2 3">CGMCC 4.5739</strain>
    </source>
</reference>
<dbReference type="AlphaFoldDB" id="A0A1I1Q9S7"/>
<evidence type="ECO:0000313" key="3">
    <source>
        <dbReference type="Proteomes" id="UP000199207"/>
    </source>
</evidence>
<evidence type="ECO:0000259" key="1">
    <source>
        <dbReference type="Pfam" id="PF13411"/>
    </source>
</evidence>
<protein>
    <submittedName>
        <fullName evidence="2">Uncharacterized conserved protein, DUF433 family</fullName>
    </submittedName>
</protein>
<dbReference type="InterPro" id="IPR007367">
    <property type="entry name" value="DUF433"/>
</dbReference>
<dbReference type="EMBL" id="FOLM01000010">
    <property type="protein sequence ID" value="SFD15983.1"/>
    <property type="molecule type" value="Genomic_DNA"/>
</dbReference>
<dbReference type="STRING" id="910347.SAMN05421773_110217"/>
<dbReference type="InterPro" id="IPR036388">
    <property type="entry name" value="WH-like_DNA-bd_sf"/>
</dbReference>
<name>A0A1I1Q9S7_9ACTN</name>
<dbReference type="InterPro" id="IPR009057">
    <property type="entry name" value="Homeodomain-like_sf"/>
</dbReference>
<gene>
    <name evidence="2" type="ORF">SAMN05421773_110217</name>
</gene>
<accession>A0A1I1Q9S7</accession>
<organism evidence="2 3">
    <name type="scientific">Streptomyces aidingensis</name>
    <dbReference type="NCBI Taxonomy" id="910347"/>
    <lineage>
        <taxon>Bacteria</taxon>
        <taxon>Bacillati</taxon>
        <taxon>Actinomycetota</taxon>
        <taxon>Actinomycetes</taxon>
        <taxon>Kitasatosporales</taxon>
        <taxon>Streptomycetaceae</taxon>
        <taxon>Streptomyces</taxon>
    </lineage>
</organism>
<dbReference type="InterPro" id="IPR000551">
    <property type="entry name" value="MerR-type_HTH_dom"/>
</dbReference>
<sequence>MAYSTHMAAALSGATIAQLRHWRRDVRDGPVLIPELAVRPRALYSFRDVLALRTCVRLRQDASLQKIRRAIGNLRRLGEIEHLSSYSLVADGDSIALVGNDSEHSTDLVKRPGQQVVATLAEILEPFSVRPGVVVPHLLRPTAHITLDPETQGGSPVITGTRVPYDAVVELLEDGVRAEKIADYYPAVTPEAARDAQTFALYVNSYQPEPRAS</sequence>
<dbReference type="Pfam" id="PF04255">
    <property type="entry name" value="DUF433"/>
    <property type="match status" value="1"/>
</dbReference>
<dbReference type="RefSeq" id="WP_175541482.1">
    <property type="nucleotide sequence ID" value="NZ_FOLM01000010.1"/>
</dbReference>
<evidence type="ECO:0000313" key="2">
    <source>
        <dbReference type="EMBL" id="SFD15983.1"/>
    </source>
</evidence>
<dbReference type="SUPFAM" id="SSF46689">
    <property type="entry name" value="Homeodomain-like"/>
    <property type="match status" value="1"/>
</dbReference>
<keyword evidence="3" id="KW-1185">Reference proteome</keyword>
<dbReference type="Proteomes" id="UP000199207">
    <property type="component" value="Unassembled WGS sequence"/>
</dbReference>
<proteinExistence type="predicted"/>
<dbReference type="Gene3D" id="1.10.10.10">
    <property type="entry name" value="Winged helix-like DNA-binding domain superfamily/Winged helix DNA-binding domain"/>
    <property type="match status" value="1"/>
</dbReference>
<dbReference type="Pfam" id="PF13411">
    <property type="entry name" value="MerR_1"/>
    <property type="match status" value="1"/>
</dbReference>
<dbReference type="GO" id="GO:0003677">
    <property type="term" value="F:DNA binding"/>
    <property type="evidence" value="ECO:0007669"/>
    <property type="project" value="InterPro"/>
</dbReference>